<evidence type="ECO:0000313" key="2">
    <source>
        <dbReference type="EMBL" id="SPF79254.1"/>
    </source>
</evidence>
<accession>A0A2R8ATR1</accession>
<keyword evidence="1" id="KW-0732">Signal</keyword>
<evidence type="ECO:0000256" key="1">
    <source>
        <dbReference type="SAM" id="SignalP"/>
    </source>
</evidence>
<dbReference type="EMBL" id="OMOI01000002">
    <property type="protein sequence ID" value="SPF79254.1"/>
    <property type="molecule type" value="Genomic_DNA"/>
</dbReference>
<evidence type="ECO:0008006" key="4">
    <source>
        <dbReference type="Google" id="ProtNLM"/>
    </source>
</evidence>
<evidence type="ECO:0000313" key="3">
    <source>
        <dbReference type="Proteomes" id="UP000244911"/>
    </source>
</evidence>
<proteinExistence type="predicted"/>
<feature type="signal peptide" evidence="1">
    <location>
        <begin position="1"/>
        <end position="17"/>
    </location>
</feature>
<feature type="chain" id="PRO_5015324798" description="Lipocalin-like domain-containing protein" evidence="1">
    <location>
        <begin position="18"/>
        <end position="190"/>
    </location>
</feature>
<dbReference type="RefSeq" id="WP_108858210.1">
    <property type="nucleotide sequence ID" value="NZ_OMOI01000002.1"/>
</dbReference>
<dbReference type="AlphaFoldDB" id="A0A2R8ATR1"/>
<dbReference type="Proteomes" id="UP000244911">
    <property type="component" value="Unassembled WGS sequence"/>
</dbReference>
<keyword evidence="3" id="KW-1185">Reference proteome</keyword>
<gene>
    <name evidence="2" type="ORF">ALP8811_03193</name>
</gene>
<name>A0A2R8ATR1_9RHOB</name>
<organism evidence="2 3">
    <name type="scientific">Aliiroseovarius pelagivivens</name>
    <dbReference type="NCBI Taxonomy" id="1639690"/>
    <lineage>
        <taxon>Bacteria</taxon>
        <taxon>Pseudomonadati</taxon>
        <taxon>Pseudomonadota</taxon>
        <taxon>Alphaproteobacteria</taxon>
        <taxon>Rhodobacterales</taxon>
        <taxon>Paracoccaceae</taxon>
        <taxon>Aliiroseovarius</taxon>
    </lineage>
</organism>
<dbReference type="OrthoDB" id="7839941at2"/>
<protein>
    <recommendedName>
        <fullName evidence="4">Lipocalin-like domain-containing protein</fullName>
    </recommendedName>
</protein>
<sequence>MRKLLFLLFLLPLAACVDMDLTLKIDGDNATVSSTVTMGPEGYQMMASSGEDTCKDGVATTLDNGDYQCTTEMTGTIDEMIAELEASKEGMDPDQTAKIERLEDGNLRVSFDLAEMKASVAEGGMDPGMLVMMQQMLVGRSLTFTIEGQIVETNGQLSDSGDMAVLSIPLDKFAMQDPSVPDSFVTIVTP</sequence>
<reference evidence="3" key="1">
    <citation type="submission" date="2018-03" db="EMBL/GenBank/DDBJ databases">
        <authorList>
            <person name="Rodrigo-Torres L."/>
            <person name="Arahal R. D."/>
            <person name="Lucena T."/>
        </authorList>
    </citation>
    <scope>NUCLEOTIDE SEQUENCE [LARGE SCALE GENOMIC DNA]</scope>
    <source>
        <strain evidence="3">CECT 8811</strain>
    </source>
</reference>